<dbReference type="InterPro" id="IPR036866">
    <property type="entry name" value="RibonucZ/Hydroxyglut_hydro"/>
</dbReference>
<dbReference type="AlphaFoldDB" id="A0A6V8SD83"/>
<dbReference type="PANTHER" id="PTHR30619">
    <property type="entry name" value="DNA INTERNALIZATION/COMPETENCE PROTEIN COMEC/REC2"/>
    <property type="match status" value="1"/>
</dbReference>
<dbReference type="EMBL" id="BLZR01000001">
    <property type="protein sequence ID" value="GFP75204.1"/>
    <property type="molecule type" value="Genomic_DNA"/>
</dbReference>
<comment type="caution">
    <text evidence="2">The sequence shown here is derived from an EMBL/GenBank/DDBJ whole genome shotgun (WGS) entry which is preliminary data.</text>
</comment>
<dbReference type="InterPro" id="IPR052159">
    <property type="entry name" value="Competence_DNA_uptake"/>
</dbReference>
<dbReference type="InterPro" id="IPR035681">
    <property type="entry name" value="ComA-like_MBL"/>
</dbReference>
<sequence length="291" mass="32154">MKKLFKLPLILILLLSLFIVGCSNLKKDTITSNTPNTSISGKLVVHYIDVGQGDSILIQTKEKNFLIDAGPKENEDKLLSYLKKINIKRLDYVVATHPHEDHIGGMTNIIKTYDIGKFYAPKVTNTTKTFQNMLLALKDKNMNINVLKPGMGGDIDLGENTKVEVFSPNSSKYDDLNNYSPIIKVTYGKNSFLFTGDAEKLEETEVLQKKYDIKADVLKVGHHGSSSSTGKDFLSKVSPSVAVISCGKGNDYGHPHKETLKTLEDAKVKVYRTDLSGTIVITSDGNNINVK</sequence>
<reference evidence="2 3" key="1">
    <citation type="submission" date="2020-07" db="EMBL/GenBank/DDBJ databases">
        <title>A new beta-1,3-glucan-decomposing anaerobic bacterium isolated from anoxic soil subjected to biological soil disinfestation.</title>
        <authorList>
            <person name="Ueki A."/>
            <person name="Tonouchi A."/>
        </authorList>
    </citation>
    <scope>NUCLEOTIDE SEQUENCE [LARGE SCALE GENOMIC DNA]</scope>
    <source>
        <strain evidence="2 3">TW1</strain>
    </source>
</reference>
<dbReference type="RefSeq" id="WP_183276729.1">
    <property type="nucleotide sequence ID" value="NZ_BLZR01000001.1"/>
</dbReference>
<dbReference type="InterPro" id="IPR001279">
    <property type="entry name" value="Metallo-B-lactamas"/>
</dbReference>
<evidence type="ECO:0000259" key="1">
    <source>
        <dbReference type="SMART" id="SM00849"/>
    </source>
</evidence>
<dbReference type="SUPFAM" id="SSF56281">
    <property type="entry name" value="Metallo-hydrolase/oxidoreductase"/>
    <property type="match status" value="1"/>
</dbReference>
<dbReference type="Proteomes" id="UP000580568">
    <property type="component" value="Unassembled WGS sequence"/>
</dbReference>
<dbReference type="CDD" id="cd07731">
    <property type="entry name" value="ComA-like_MBL-fold"/>
    <property type="match status" value="1"/>
</dbReference>
<name>A0A6V8SD83_9CLOT</name>
<proteinExistence type="predicted"/>
<evidence type="ECO:0000313" key="3">
    <source>
        <dbReference type="Proteomes" id="UP000580568"/>
    </source>
</evidence>
<dbReference type="SMART" id="SM00849">
    <property type="entry name" value="Lactamase_B"/>
    <property type="match status" value="1"/>
</dbReference>
<dbReference type="Pfam" id="PF00753">
    <property type="entry name" value="Lactamase_B"/>
    <property type="match status" value="1"/>
</dbReference>
<keyword evidence="3" id="KW-1185">Reference proteome</keyword>
<dbReference type="PANTHER" id="PTHR30619:SF7">
    <property type="entry name" value="BETA-LACTAMASE DOMAIN PROTEIN"/>
    <property type="match status" value="1"/>
</dbReference>
<dbReference type="Gene3D" id="3.60.15.10">
    <property type="entry name" value="Ribonuclease Z/Hydroxyacylglutathione hydrolase-like"/>
    <property type="match status" value="1"/>
</dbReference>
<evidence type="ECO:0000313" key="2">
    <source>
        <dbReference type="EMBL" id="GFP75204.1"/>
    </source>
</evidence>
<feature type="domain" description="Metallo-beta-lactamase" evidence="1">
    <location>
        <begin position="52"/>
        <end position="248"/>
    </location>
</feature>
<dbReference type="PROSITE" id="PS51257">
    <property type="entry name" value="PROKAR_LIPOPROTEIN"/>
    <property type="match status" value="1"/>
</dbReference>
<gene>
    <name evidence="2" type="ORF">bsdtw1_01276</name>
</gene>
<organism evidence="2 3">
    <name type="scientific">Clostridium fungisolvens</name>
    <dbReference type="NCBI Taxonomy" id="1604897"/>
    <lineage>
        <taxon>Bacteria</taxon>
        <taxon>Bacillati</taxon>
        <taxon>Bacillota</taxon>
        <taxon>Clostridia</taxon>
        <taxon>Eubacteriales</taxon>
        <taxon>Clostridiaceae</taxon>
        <taxon>Clostridium</taxon>
    </lineage>
</organism>
<protein>
    <submittedName>
        <fullName evidence="2">ComE operon protein 3</fullName>
    </submittedName>
</protein>
<accession>A0A6V8SD83</accession>